<dbReference type="Gene3D" id="3.10.450.50">
    <property type="match status" value="1"/>
</dbReference>
<dbReference type="Proteomes" id="UP001305779">
    <property type="component" value="Unassembled WGS sequence"/>
</dbReference>
<organism evidence="2 3">
    <name type="scientific">Zasmidium cellare</name>
    <name type="common">Wine cellar mold</name>
    <name type="synonym">Racodium cellare</name>
    <dbReference type="NCBI Taxonomy" id="395010"/>
    <lineage>
        <taxon>Eukaryota</taxon>
        <taxon>Fungi</taxon>
        <taxon>Dikarya</taxon>
        <taxon>Ascomycota</taxon>
        <taxon>Pezizomycotina</taxon>
        <taxon>Dothideomycetes</taxon>
        <taxon>Dothideomycetidae</taxon>
        <taxon>Mycosphaerellales</taxon>
        <taxon>Mycosphaerellaceae</taxon>
        <taxon>Zasmidium</taxon>
    </lineage>
</organism>
<dbReference type="InterPro" id="IPR027843">
    <property type="entry name" value="DUF4440"/>
</dbReference>
<name>A0ABR0EUX4_ZASCE</name>
<evidence type="ECO:0000259" key="1">
    <source>
        <dbReference type="Pfam" id="PF14534"/>
    </source>
</evidence>
<feature type="domain" description="DUF4440" evidence="1">
    <location>
        <begin position="11"/>
        <end position="125"/>
    </location>
</feature>
<keyword evidence="3" id="KW-1185">Reference proteome</keyword>
<accession>A0ABR0EUX4</accession>
<proteinExistence type="predicted"/>
<reference evidence="2 3" key="1">
    <citation type="journal article" date="2023" name="G3 (Bethesda)">
        <title>A chromosome-level genome assembly of Zasmidium syzygii isolated from banana leaves.</title>
        <authorList>
            <person name="van Westerhoven A.C."/>
            <person name="Mehrabi R."/>
            <person name="Talebi R."/>
            <person name="Steentjes M.B.F."/>
            <person name="Corcolon B."/>
            <person name="Chong P.A."/>
            <person name="Kema G.H.J."/>
            <person name="Seidl M.F."/>
        </authorList>
    </citation>
    <scope>NUCLEOTIDE SEQUENCE [LARGE SCALE GENOMIC DNA]</scope>
    <source>
        <strain evidence="2 3">P124</strain>
    </source>
</reference>
<sequence length="134" mass="15274">MASSTELYDEILDVEEETWKALQRQGSDLLPFLTRDCIMQFPMGLKVTSRTEPSVQDILHSPAFVPWKTFRLSKVDVTPVGPEGAVISYRAIATRPPAAKEDTRDLDFDALCSSVWRFENGKWMMCFHQQTMSV</sequence>
<dbReference type="InterPro" id="IPR032710">
    <property type="entry name" value="NTF2-like_dom_sf"/>
</dbReference>
<evidence type="ECO:0000313" key="3">
    <source>
        <dbReference type="Proteomes" id="UP001305779"/>
    </source>
</evidence>
<dbReference type="EMBL" id="JAXOVC010000002">
    <property type="protein sequence ID" value="KAK4504986.1"/>
    <property type="molecule type" value="Genomic_DNA"/>
</dbReference>
<protein>
    <recommendedName>
        <fullName evidence="1">DUF4440 domain-containing protein</fullName>
    </recommendedName>
</protein>
<comment type="caution">
    <text evidence="2">The sequence shown here is derived from an EMBL/GenBank/DDBJ whole genome shotgun (WGS) entry which is preliminary data.</text>
</comment>
<dbReference type="Pfam" id="PF14534">
    <property type="entry name" value="DUF4440"/>
    <property type="match status" value="1"/>
</dbReference>
<evidence type="ECO:0000313" key="2">
    <source>
        <dbReference type="EMBL" id="KAK4504986.1"/>
    </source>
</evidence>
<gene>
    <name evidence="2" type="ORF">PRZ48_002949</name>
</gene>
<dbReference type="SUPFAM" id="SSF54427">
    <property type="entry name" value="NTF2-like"/>
    <property type="match status" value="1"/>
</dbReference>